<dbReference type="Pfam" id="PF10518">
    <property type="entry name" value="TAT_signal"/>
    <property type="match status" value="1"/>
</dbReference>
<sequence>MEDKEMNIDRRSFLQFTGAASAATALPTLLASQSAHAAGDTLTIAYNVSLPSWDPTTGLSSVNPGLQSIWKSVFDQYIDQNPDLSFKPGVLSDWGWNADKTRVHMTVRDGATWQDGRPITGQDIVWNLNRAANPETGNPVGGLIWAAVGNLQANGNEITGDVTNFVADYFKWMAFLTGYILPPHHYEAVGAEGFEKNPMGSGPYSVKEFVRGSFVRLEAYDDYWGGKPAFKNVIFKFVTDATSRVAEIESGSSDITLAMPFEEYDRLREKPGLTGVTTPVSDIAMIFFNDVEPMTDANVRKAAVHAVDKEAIVNRLLHGYGIPLHTLQAPEYAAFDSSINVAYDPDLAKNLLAKSGYTTSNPVKFTIQTTRGYLPKDYEVIQAIVGMWRKVGIEAEIEVYEVAKHYELRAQDTLAPAAFYNWGNSVGDPNDSTGFAMFGPSPHSTWDTDDLDAMIGPLWGEKDEQKRITGWKAVDRYIAENAYVLPLYQQVQPVIYKDSLDFTPHVANYILPFVTRPKG</sequence>
<evidence type="ECO:0000313" key="2">
    <source>
        <dbReference type="EMBL" id="SVA74071.1"/>
    </source>
</evidence>
<evidence type="ECO:0000259" key="1">
    <source>
        <dbReference type="Pfam" id="PF00496"/>
    </source>
</evidence>
<dbReference type="InterPro" id="IPR019546">
    <property type="entry name" value="TAT_signal_bac_arc"/>
</dbReference>
<dbReference type="InterPro" id="IPR039424">
    <property type="entry name" value="SBP_5"/>
</dbReference>
<dbReference type="GO" id="GO:0015833">
    <property type="term" value="P:peptide transport"/>
    <property type="evidence" value="ECO:0007669"/>
    <property type="project" value="TreeGrafter"/>
</dbReference>
<dbReference type="NCBIfam" id="TIGR01409">
    <property type="entry name" value="TAT_signal_seq"/>
    <property type="match status" value="1"/>
</dbReference>
<accession>A0A381YBV4</accession>
<dbReference type="AlphaFoldDB" id="A0A381YBV4"/>
<dbReference type="PANTHER" id="PTHR30290">
    <property type="entry name" value="PERIPLASMIC BINDING COMPONENT OF ABC TRANSPORTER"/>
    <property type="match status" value="1"/>
</dbReference>
<proteinExistence type="predicted"/>
<dbReference type="Gene3D" id="3.40.190.10">
    <property type="entry name" value="Periplasmic binding protein-like II"/>
    <property type="match status" value="1"/>
</dbReference>
<dbReference type="GO" id="GO:0043190">
    <property type="term" value="C:ATP-binding cassette (ABC) transporter complex"/>
    <property type="evidence" value="ECO:0007669"/>
    <property type="project" value="InterPro"/>
</dbReference>
<protein>
    <recommendedName>
        <fullName evidence="1">Solute-binding protein family 5 domain-containing protein</fullName>
    </recommendedName>
</protein>
<organism evidence="2">
    <name type="scientific">marine metagenome</name>
    <dbReference type="NCBI Taxonomy" id="408172"/>
    <lineage>
        <taxon>unclassified sequences</taxon>
        <taxon>metagenomes</taxon>
        <taxon>ecological metagenomes</taxon>
    </lineage>
</organism>
<feature type="domain" description="Solute-binding protein family 5" evidence="1">
    <location>
        <begin position="86"/>
        <end position="433"/>
    </location>
</feature>
<dbReference type="PIRSF" id="PIRSF002741">
    <property type="entry name" value="MppA"/>
    <property type="match status" value="1"/>
</dbReference>
<reference evidence="2" key="1">
    <citation type="submission" date="2018-05" db="EMBL/GenBank/DDBJ databases">
        <authorList>
            <person name="Lanie J.A."/>
            <person name="Ng W.-L."/>
            <person name="Kazmierczak K.M."/>
            <person name="Andrzejewski T.M."/>
            <person name="Davidsen T.M."/>
            <person name="Wayne K.J."/>
            <person name="Tettelin H."/>
            <person name="Glass J.I."/>
            <person name="Rusch D."/>
            <person name="Podicherti R."/>
            <person name="Tsui H.-C.T."/>
            <person name="Winkler M.E."/>
        </authorList>
    </citation>
    <scope>NUCLEOTIDE SEQUENCE</scope>
</reference>
<dbReference type="InterPro" id="IPR030678">
    <property type="entry name" value="Peptide/Ni-bd"/>
</dbReference>
<name>A0A381YBV4_9ZZZZ</name>
<dbReference type="PROSITE" id="PS51318">
    <property type="entry name" value="TAT"/>
    <property type="match status" value="1"/>
</dbReference>
<dbReference type="GO" id="GO:1904680">
    <property type="term" value="F:peptide transmembrane transporter activity"/>
    <property type="evidence" value="ECO:0007669"/>
    <property type="project" value="TreeGrafter"/>
</dbReference>
<dbReference type="EMBL" id="UINC01017774">
    <property type="protein sequence ID" value="SVA74071.1"/>
    <property type="molecule type" value="Genomic_DNA"/>
</dbReference>
<dbReference type="GO" id="GO:0042597">
    <property type="term" value="C:periplasmic space"/>
    <property type="evidence" value="ECO:0007669"/>
    <property type="project" value="UniProtKB-ARBA"/>
</dbReference>
<gene>
    <name evidence="2" type="ORF">METZ01_LOCUS126925</name>
</gene>
<dbReference type="InterPro" id="IPR000914">
    <property type="entry name" value="SBP_5_dom"/>
</dbReference>
<dbReference type="Gene3D" id="3.10.105.10">
    <property type="entry name" value="Dipeptide-binding Protein, Domain 3"/>
    <property type="match status" value="1"/>
</dbReference>
<dbReference type="SUPFAM" id="SSF53850">
    <property type="entry name" value="Periplasmic binding protein-like II"/>
    <property type="match status" value="1"/>
</dbReference>
<dbReference type="InterPro" id="IPR006311">
    <property type="entry name" value="TAT_signal"/>
</dbReference>
<dbReference type="Pfam" id="PF00496">
    <property type="entry name" value="SBP_bac_5"/>
    <property type="match status" value="1"/>
</dbReference>